<evidence type="ECO:0000313" key="3">
    <source>
        <dbReference type="EMBL" id="PYC46937.1"/>
    </source>
</evidence>
<comment type="caution">
    <text evidence="3">The sequence shown here is derived from an EMBL/GenBank/DDBJ whole genome shotgun (WGS) entry which is preliminary data.</text>
</comment>
<dbReference type="PANTHER" id="PTHR45266">
    <property type="entry name" value="OXALOACETATE DECARBOXYLASE ALPHA CHAIN"/>
    <property type="match status" value="1"/>
</dbReference>
<dbReference type="Gene3D" id="2.40.50.100">
    <property type="match status" value="1"/>
</dbReference>
<gene>
    <name evidence="3" type="ORF">DI396_13355</name>
</gene>
<evidence type="ECO:0000259" key="2">
    <source>
        <dbReference type="PROSITE" id="PS50968"/>
    </source>
</evidence>
<dbReference type="PANTHER" id="PTHR45266:SF3">
    <property type="entry name" value="OXALOACETATE DECARBOXYLASE ALPHA CHAIN"/>
    <property type="match status" value="1"/>
</dbReference>
<dbReference type="InterPro" id="IPR000089">
    <property type="entry name" value="Biotin_lipoyl"/>
</dbReference>
<name>A0A2V4NL08_9RHOB</name>
<dbReference type="Proteomes" id="UP000248012">
    <property type="component" value="Unassembled WGS sequence"/>
</dbReference>
<sequence>MEKLMQRIFQIDGEEAECWLSHDGNNMNLNTPDGVIPCQLEPTGTPGGYVLRMRGRAQNVRLAVGPDATFVHLNGKTYAVGRVDPAERLAGNDSGAADDRIVAPMPGVVVSVNAKPGDHVKEGQPLLVIESMKLETSLIAPRDGVVAEIPFAAGDSFGLKATLAQLAPEEE</sequence>
<dbReference type="OrthoDB" id="8902504at2"/>
<dbReference type="CDD" id="cd06850">
    <property type="entry name" value="biotinyl_domain"/>
    <property type="match status" value="1"/>
</dbReference>
<dbReference type="SUPFAM" id="SSF51230">
    <property type="entry name" value="Single hybrid motif"/>
    <property type="match status" value="1"/>
</dbReference>
<proteinExistence type="predicted"/>
<accession>A0A2V4NL08</accession>
<reference evidence="3 4" key="1">
    <citation type="submission" date="2018-05" db="EMBL/GenBank/DDBJ databases">
        <title>Oceanovita maritima gen. nov., sp. nov., a marine bacterium in the family Rhodobacteraceae isolated from surface seawater of Lundu port Xiamen, China.</title>
        <authorList>
            <person name="Hetharua B.H."/>
            <person name="Min D."/>
            <person name="Liao H."/>
            <person name="Tian Y."/>
        </authorList>
    </citation>
    <scope>NUCLEOTIDE SEQUENCE [LARGE SCALE GENOMIC DNA]</scope>
    <source>
        <strain evidence="3 4">FSX-11</strain>
    </source>
</reference>
<organism evidence="3 4">
    <name type="scientific">Litorivita pollutaquae</name>
    <dbReference type="NCBI Taxonomy" id="2200892"/>
    <lineage>
        <taxon>Bacteria</taxon>
        <taxon>Pseudomonadati</taxon>
        <taxon>Pseudomonadota</taxon>
        <taxon>Alphaproteobacteria</taxon>
        <taxon>Rhodobacterales</taxon>
        <taxon>Paracoccaceae</taxon>
        <taxon>Litorivita</taxon>
    </lineage>
</organism>
<dbReference type="InterPro" id="IPR011053">
    <property type="entry name" value="Single_hybrid_motif"/>
</dbReference>
<dbReference type="PROSITE" id="PS50968">
    <property type="entry name" value="BIOTINYL_LIPOYL"/>
    <property type="match status" value="1"/>
</dbReference>
<keyword evidence="1" id="KW-0092">Biotin</keyword>
<evidence type="ECO:0000256" key="1">
    <source>
        <dbReference type="ARBA" id="ARBA00023267"/>
    </source>
</evidence>
<protein>
    <submittedName>
        <fullName evidence="3">Acetyl-CoA carboxylase biotin carboxyl carrier protein subunit</fullName>
    </submittedName>
</protein>
<dbReference type="AlphaFoldDB" id="A0A2V4NL08"/>
<evidence type="ECO:0000313" key="4">
    <source>
        <dbReference type="Proteomes" id="UP000248012"/>
    </source>
</evidence>
<feature type="domain" description="Lipoyl-binding" evidence="2">
    <location>
        <begin position="91"/>
        <end position="167"/>
    </location>
</feature>
<dbReference type="InterPro" id="IPR050709">
    <property type="entry name" value="Biotin_Carboxyl_Carrier/Decarb"/>
</dbReference>
<keyword evidence="4" id="KW-1185">Reference proteome</keyword>
<dbReference type="EMBL" id="QFVT01000009">
    <property type="protein sequence ID" value="PYC46937.1"/>
    <property type="molecule type" value="Genomic_DNA"/>
</dbReference>
<dbReference type="Pfam" id="PF00364">
    <property type="entry name" value="Biotin_lipoyl"/>
    <property type="match status" value="1"/>
</dbReference>